<dbReference type="GO" id="GO:0016042">
    <property type="term" value="P:lipid catabolic process"/>
    <property type="evidence" value="ECO:0007669"/>
    <property type="project" value="UniProtKB-KW"/>
</dbReference>
<evidence type="ECO:0008006" key="8">
    <source>
        <dbReference type="Google" id="ProtNLM"/>
    </source>
</evidence>
<keyword evidence="7" id="KW-1185">Reference proteome</keyword>
<dbReference type="EMBL" id="CAKOAT010530709">
    <property type="protein sequence ID" value="CAH8381889.1"/>
    <property type="molecule type" value="Genomic_DNA"/>
</dbReference>
<reference evidence="6 7" key="1">
    <citation type="submission" date="2022-03" db="EMBL/GenBank/DDBJ databases">
        <authorList>
            <person name="Macdonald S."/>
            <person name="Ahmed S."/>
            <person name="Newling K."/>
        </authorList>
    </citation>
    <scope>NUCLEOTIDE SEQUENCE [LARGE SCALE GENOMIC DNA]</scope>
</reference>
<dbReference type="GO" id="GO:0016787">
    <property type="term" value="F:hydrolase activity"/>
    <property type="evidence" value="ECO:0007669"/>
    <property type="project" value="UniProtKB-KW"/>
</dbReference>
<dbReference type="Proteomes" id="UP001642260">
    <property type="component" value="Unassembled WGS sequence"/>
</dbReference>
<dbReference type="SUPFAM" id="SSF52266">
    <property type="entry name" value="SGNH hydrolase"/>
    <property type="match status" value="1"/>
</dbReference>
<evidence type="ECO:0000313" key="6">
    <source>
        <dbReference type="EMBL" id="CAH8381889.1"/>
    </source>
</evidence>
<dbReference type="PANTHER" id="PTHR45648:SF98">
    <property type="entry name" value="(RAPE) HYPOTHETICAL PROTEIN"/>
    <property type="match status" value="1"/>
</dbReference>
<keyword evidence="3" id="KW-0442">Lipid degradation</keyword>
<feature type="signal peptide" evidence="5">
    <location>
        <begin position="1"/>
        <end position="29"/>
    </location>
</feature>
<protein>
    <recommendedName>
        <fullName evidence="8">GDSL esterase/lipase At5g55050-like</fullName>
    </recommendedName>
</protein>
<dbReference type="Gene3D" id="3.40.50.1110">
    <property type="entry name" value="SGNH hydrolase"/>
    <property type="match status" value="1"/>
</dbReference>
<organism evidence="6 7">
    <name type="scientific">Eruca vesicaria subsp. sativa</name>
    <name type="common">Garden rocket</name>
    <name type="synonym">Eruca sativa</name>
    <dbReference type="NCBI Taxonomy" id="29727"/>
    <lineage>
        <taxon>Eukaryota</taxon>
        <taxon>Viridiplantae</taxon>
        <taxon>Streptophyta</taxon>
        <taxon>Embryophyta</taxon>
        <taxon>Tracheophyta</taxon>
        <taxon>Spermatophyta</taxon>
        <taxon>Magnoliopsida</taxon>
        <taxon>eudicotyledons</taxon>
        <taxon>Gunneridae</taxon>
        <taxon>Pentapetalae</taxon>
        <taxon>rosids</taxon>
        <taxon>malvids</taxon>
        <taxon>Brassicales</taxon>
        <taxon>Brassicaceae</taxon>
        <taxon>Brassiceae</taxon>
        <taxon>Eruca</taxon>
    </lineage>
</organism>
<dbReference type="Pfam" id="PF00657">
    <property type="entry name" value="Lipase_GDSL"/>
    <property type="match status" value="1"/>
</dbReference>
<evidence type="ECO:0000256" key="4">
    <source>
        <dbReference type="ARBA" id="ARBA00023098"/>
    </source>
</evidence>
<dbReference type="InterPro" id="IPR036514">
    <property type="entry name" value="SGNH_hydro_sf"/>
</dbReference>
<name>A0ABC8LE50_ERUVS</name>
<keyword evidence="5" id="KW-0732">Signal</keyword>
<proteinExistence type="inferred from homology"/>
<evidence type="ECO:0000313" key="7">
    <source>
        <dbReference type="Proteomes" id="UP001642260"/>
    </source>
</evidence>
<keyword evidence="4" id="KW-0443">Lipid metabolism</keyword>
<dbReference type="PANTHER" id="PTHR45648">
    <property type="entry name" value="GDSL LIPASE/ACYLHYDROLASE FAMILY PROTEIN (AFU_ORTHOLOGUE AFUA_4G14700)"/>
    <property type="match status" value="1"/>
</dbReference>
<comment type="similarity">
    <text evidence="1">Belongs to the 'GDSL' lipolytic enzyme family.</text>
</comment>
<dbReference type="CDD" id="cd01837">
    <property type="entry name" value="SGNH_plant_lipase_like"/>
    <property type="match status" value="1"/>
</dbReference>
<evidence type="ECO:0000256" key="5">
    <source>
        <dbReference type="SAM" id="SignalP"/>
    </source>
</evidence>
<accession>A0ABC8LE50</accession>
<keyword evidence="2" id="KW-0378">Hydrolase</keyword>
<dbReference type="InterPro" id="IPR008265">
    <property type="entry name" value="Lipase_GDSL_AS"/>
</dbReference>
<evidence type="ECO:0000256" key="1">
    <source>
        <dbReference type="ARBA" id="ARBA00008668"/>
    </source>
</evidence>
<feature type="chain" id="PRO_5044826157" description="GDSL esterase/lipase At5g55050-like" evidence="5">
    <location>
        <begin position="30"/>
        <end position="376"/>
    </location>
</feature>
<evidence type="ECO:0000256" key="2">
    <source>
        <dbReference type="ARBA" id="ARBA00022801"/>
    </source>
</evidence>
<sequence length="376" mass="41840">MPKNRTASPAIWLLLLSLFWFDSFPGLQAATGKLASIPALYVFGDSLVDAGNNNYLPISIAKANYPRNGVDFPEKKATGRFSNGKNAADFIAEKFGLPLPPPYRSLKGPLKEKKREYAALTGVNFASGGAGIFNSSDKKLGQSIPLSHQVDDWLSIHYEVTGQIRPAEAQVHLSKSLFIVVIGSNDLFDYYGSFKMREQNHPQQYTQSMVDKLKEQLKRIHKTGARRFLVVGVAQIGCIPGNRDTESYLHECDKEANRSCSLYNEALVKMLQQLKQELQNSMTYSYFDNFKSVQDINSNPARYGFTDVKSACCGKGNLNAASPCQPIAKLCPDRTKYLFWDRFGHPTEAASRTIVDFMLSNSQYSSPLTLTQLVSS</sequence>
<dbReference type="AlphaFoldDB" id="A0ABC8LE50"/>
<dbReference type="PROSITE" id="PS01098">
    <property type="entry name" value="LIPASE_GDSL_SER"/>
    <property type="match status" value="1"/>
</dbReference>
<evidence type="ECO:0000256" key="3">
    <source>
        <dbReference type="ARBA" id="ARBA00022963"/>
    </source>
</evidence>
<comment type="caution">
    <text evidence="6">The sequence shown here is derived from an EMBL/GenBank/DDBJ whole genome shotgun (WGS) entry which is preliminary data.</text>
</comment>
<gene>
    <name evidence="6" type="ORF">ERUC_LOCUS34372</name>
</gene>
<dbReference type="InterPro" id="IPR035669">
    <property type="entry name" value="SGNH_plant_lipase-like"/>
</dbReference>
<dbReference type="InterPro" id="IPR001087">
    <property type="entry name" value="GDSL"/>
</dbReference>
<dbReference type="InterPro" id="IPR051058">
    <property type="entry name" value="GDSL_Est/Lipase"/>
</dbReference>